<feature type="region of interest" description="Disordered" evidence="1">
    <location>
        <begin position="162"/>
        <end position="198"/>
    </location>
</feature>
<gene>
    <name evidence="2" type="ORF">E3N88_06065</name>
</gene>
<dbReference type="OrthoDB" id="1476987at2759"/>
<sequence length="277" mass="32088">MSSFQPFLVKLYWNGETSYVNGVVDYDEATLTTLFIIRYRITYQQLVDEVCNHVQIVRQNSQVNLLLYYSFHGFSESSFLVGEESMNMLYFLSENVVNFMAHIKVNWQSFILSQHSSCMDLLRGFSSSYAGGVDNTTALQEYNTEVGVALLDQQVNEHYESDGFEHSEGHMTNESEESEFPPSNDESEGEGEDQIPFSSEQYNSGVYQGFSQSFDLNEPIEESDDYVLPDFDDEDHMDVWNEDSNEIRLRMYFNSKNDVMYAVRRWNVGCNRACMKM</sequence>
<dbReference type="EMBL" id="SZYD01000003">
    <property type="protein sequence ID" value="KAD6795169.1"/>
    <property type="molecule type" value="Genomic_DNA"/>
</dbReference>
<reference evidence="2 3" key="1">
    <citation type="submission" date="2019-05" db="EMBL/GenBank/DDBJ databases">
        <title>Mikania micrantha, genome provides insights into the molecular mechanism of rapid growth.</title>
        <authorList>
            <person name="Liu B."/>
        </authorList>
    </citation>
    <scope>NUCLEOTIDE SEQUENCE [LARGE SCALE GENOMIC DNA]</scope>
    <source>
        <strain evidence="2">NLD-2019</strain>
        <tissue evidence="2">Leaf</tissue>
    </source>
</reference>
<organism evidence="2 3">
    <name type="scientific">Mikania micrantha</name>
    <name type="common">bitter vine</name>
    <dbReference type="NCBI Taxonomy" id="192012"/>
    <lineage>
        <taxon>Eukaryota</taxon>
        <taxon>Viridiplantae</taxon>
        <taxon>Streptophyta</taxon>
        <taxon>Embryophyta</taxon>
        <taxon>Tracheophyta</taxon>
        <taxon>Spermatophyta</taxon>
        <taxon>Magnoliopsida</taxon>
        <taxon>eudicotyledons</taxon>
        <taxon>Gunneridae</taxon>
        <taxon>Pentapetalae</taxon>
        <taxon>asterids</taxon>
        <taxon>campanulids</taxon>
        <taxon>Asterales</taxon>
        <taxon>Asteraceae</taxon>
        <taxon>Asteroideae</taxon>
        <taxon>Heliantheae alliance</taxon>
        <taxon>Eupatorieae</taxon>
        <taxon>Mikania</taxon>
    </lineage>
</organism>
<feature type="compositionally biased region" description="Basic and acidic residues" evidence="1">
    <location>
        <begin position="162"/>
        <end position="173"/>
    </location>
</feature>
<comment type="caution">
    <text evidence="2">The sequence shown here is derived from an EMBL/GenBank/DDBJ whole genome shotgun (WGS) entry which is preliminary data.</text>
</comment>
<dbReference type="Proteomes" id="UP000326396">
    <property type="component" value="Linkage Group LG11"/>
</dbReference>
<keyword evidence="3" id="KW-1185">Reference proteome</keyword>
<feature type="compositionally biased region" description="Acidic residues" evidence="1">
    <location>
        <begin position="174"/>
        <end position="193"/>
    </location>
</feature>
<evidence type="ECO:0000313" key="3">
    <source>
        <dbReference type="Proteomes" id="UP000326396"/>
    </source>
</evidence>
<evidence type="ECO:0000313" key="2">
    <source>
        <dbReference type="EMBL" id="KAD6795169.1"/>
    </source>
</evidence>
<protein>
    <submittedName>
        <fullName evidence="2">Uncharacterized protein</fullName>
    </submittedName>
</protein>
<name>A0A5N6PQM4_9ASTR</name>
<dbReference type="AlphaFoldDB" id="A0A5N6PQM4"/>
<evidence type="ECO:0000256" key="1">
    <source>
        <dbReference type="SAM" id="MobiDB-lite"/>
    </source>
</evidence>
<accession>A0A5N6PQM4</accession>
<proteinExistence type="predicted"/>